<dbReference type="OrthoDB" id="2269034at2759"/>
<gene>
    <name evidence="1" type="ORF">RSOLAG1IB_10637</name>
</gene>
<proteinExistence type="predicted"/>
<sequence>MQALRSARSKIDSALDEYIHACLSLYRSEANSSINSLRELSKDIEAELDAFAAIQKKTYQAEGKLKKGRNSLFSVVPINTLPNEVLLRMFHWVMNAHSLDFDTLVDANMLPVNNLAISQVCSRWRFVSLGATYLWSHIDLSGQEKVVALRKAFASRAGHHPLSVRVVEPFRRWESDRGHFYFYNFLSTVAPRMESLEFAWVLPPPYLEYSHTWFRILQHAMMYTTDKLTTLSLSDRKVQSYNSSAHWFLTVDDPDSNLGALKANDTGLTMVFDEISEKHYDAILGNVKVLRLDIVYPKWTSKAYHGLTELRLNGPRQITSIITIEQIASILVASPKLRVLHLGVEIHSTKVSPTPVHLTELEEFLLQSLSHETQQAILQLIIPGQKPLAMATTYSEKESDQIPSPRDEEFSRFFERANIVRLYVHSTVLLLSEPFLDMLPNIQTLILRGVRIVGYDQSPCPSNLSALHFINCAIDLETITWMLSARGLREVTILDGDIIIDDSFHALPSKNLEGRLVATCPVVRFVNTTDHTNIEGWDGDDIAERIAISENRDHSVD</sequence>
<evidence type="ECO:0000313" key="1">
    <source>
        <dbReference type="EMBL" id="CEL62998.1"/>
    </source>
</evidence>
<dbReference type="SUPFAM" id="SSF52058">
    <property type="entry name" value="L domain-like"/>
    <property type="match status" value="1"/>
</dbReference>
<dbReference type="AlphaFoldDB" id="A0A0B7G3C0"/>
<reference evidence="1 2" key="1">
    <citation type="submission" date="2014-11" db="EMBL/GenBank/DDBJ databases">
        <authorList>
            <person name="Wibberg Daniel"/>
        </authorList>
    </citation>
    <scope>NUCLEOTIDE SEQUENCE [LARGE SCALE GENOMIC DNA]</scope>
    <source>
        <strain evidence="1">Rhizoctonia solani AG1-IB 7/3/14</strain>
    </source>
</reference>
<evidence type="ECO:0000313" key="2">
    <source>
        <dbReference type="Proteomes" id="UP000059188"/>
    </source>
</evidence>
<dbReference type="Proteomes" id="UP000059188">
    <property type="component" value="Unassembled WGS sequence"/>
</dbReference>
<organism evidence="1 2">
    <name type="scientific">Thanatephorus cucumeris (strain AG1-IB / isolate 7/3/14)</name>
    <name type="common">Lettuce bottom rot fungus</name>
    <name type="synonym">Rhizoctonia solani</name>
    <dbReference type="NCBI Taxonomy" id="1108050"/>
    <lineage>
        <taxon>Eukaryota</taxon>
        <taxon>Fungi</taxon>
        <taxon>Dikarya</taxon>
        <taxon>Basidiomycota</taxon>
        <taxon>Agaricomycotina</taxon>
        <taxon>Agaricomycetes</taxon>
        <taxon>Cantharellales</taxon>
        <taxon>Ceratobasidiaceae</taxon>
        <taxon>Rhizoctonia</taxon>
        <taxon>Rhizoctonia solani AG-1</taxon>
    </lineage>
</organism>
<keyword evidence="2" id="KW-1185">Reference proteome</keyword>
<dbReference type="Gene3D" id="1.20.1280.50">
    <property type="match status" value="1"/>
</dbReference>
<dbReference type="EMBL" id="LN679176">
    <property type="protein sequence ID" value="CEL62998.1"/>
    <property type="molecule type" value="Genomic_DNA"/>
</dbReference>
<accession>A0A0B7G3C0</accession>
<protein>
    <submittedName>
        <fullName evidence="1">Uncharacterized protein</fullName>
    </submittedName>
</protein>
<dbReference type="STRING" id="1108050.A0A0B7G3C0"/>
<name>A0A0B7G3C0_THACB</name>